<evidence type="ECO:0000256" key="1">
    <source>
        <dbReference type="ARBA" id="ARBA00004571"/>
    </source>
</evidence>
<reference evidence="9 10" key="1">
    <citation type="submission" date="2012-09" db="EMBL/GenBank/DDBJ databases">
        <title>Genome Sequence of alkane-degrading Bacterium Alcanivorax sp. 521-1.</title>
        <authorList>
            <person name="Lai Q."/>
            <person name="Shao Z."/>
        </authorList>
    </citation>
    <scope>NUCLEOTIDE SEQUENCE [LARGE SCALE GENOMIC DNA]</scope>
    <source>
        <strain evidence="9 10">521-1</strain>
    </source>
</reference>
<evidence type="ECO:0000256" key="7">
    <source>
        <dbReference type="ARBA" id="ARBA00023237"/>
    </source>
</evidence>
<dbReference type="SUPFAM" id="SSF56935">
    <property type="entry name" value="Porins"/>
    <property type="match status" value="1"/>
</dbReference>
<feature type="signal peptide" evidence="8">
    <location>
        <begin position="1"/>
        <end position="24"/>
    </location>
</feature>
<dbReference type="PANTHER" id="PTHR35093">
    <property type="entry name" value="OUTER MEMBRANE PROTEIN NMB0088-RELATED"/>
    <property type="match status" value="1"/>
</dbReference>
<evidence type="ECO:0000256" key="4">
    <source>
        <dbReference type="ARBA" id="ARBA00022692"/>
    </source>
</evidence>
<evidence type="ECO:0000256" key="6">
    <source>
        <dbReference type="ARBA" id="ARBA00023136"/>
    </source>
</evidence>
<keyword evidence="7" id="KW-0998">Cell outer membrane</keyword>
<feature type="chain" id="PRO_5045086776" evidence="8">
    <location>
        <begin position="25"/>
        <end position="454"/>
    </location>
</feature>
<dbReference type="EMBL" id="ARXX01000104">
    <property type="protein sequence ID" value="MBF5058430.1"/>
    <property type="molecule type" value="Genomic_DNA"/>
</dbReference>
<evidence type="ECO:0000256" key="8">
    <source>
        <dbReference type="SAM" id="SignalP"/>
    </source>
</evidence>
<evidence type="ECO:0000313" key="10">
    <source>
        <dbReference type="Proteomes" id="UP000662703"/>
    </source>
</evidence>
<organism evidence="9 10">
    <name type="scientific">Alloalcanivorax profundimaris</name>
    <dbReference type="NCBI Taxonomy" id="2735259"/>
    <lineage>
        <taxon>Bacteria</taxon>
        <taxon>Pseudomonadati</taxon>
        <taxon>Pseudomonadota</taxon>
        <taxon>Gammaproteobacteria</taxon>
        <taxon>Oceanospirillales</taxon>
        <taxon>Alcanivoracaceae</taxon>
        <taxon>Alloalcanivorax</taxon>
    </lineage>
</organism>
<dbReference type="RefSeq" id="WP_161382482.1">
    <property type="nucleotide sequence ID" value="NZ_ARXX01000104.1"/>
</dbReference>
<evidence type="ECO:0000256" key="2">
    <source>
        <dbReference type="ARBA" id="ARBA00008163"/>
    </source>
</evidence>
<dbReference type="Gene3D" id="2.40.160.60">
    <property type="entry name" value="Outer membrane protein transport protein (OMPP1/FadL/TodX)"/>
    <property type="match status" value="1"/>
</dbReference>
<evidence type="ECO:0000256" key="3">
    <source>
        <dbReference type="ARBA" id="ARBA00022452"/>
    </source>
</evidence>
<keyword evidence="3" id="KW-1134">Transmembrane beta strand</keyword>
<protein>
    <submittedName>
        <fullName evidence="9">Aromatic hydrocarbon degradation membrane protein</fullName>
    </submittedName>
</protein>
<dbReference type="Proteomes" id="UP000662703">
    <property type="component" value="Unassembled WGS sequence"/>
</dbReference>
<comment type="caution">
    <text evidence="9">The sequence shown here is derived from an EMBL/GenBank/DDBJ whole genome shotgun (WGS) entry which is preliminary data.</text>
</comment>
<comment type="subcellular location">
    <subcellularLocation>
        <location evidence="1">Cell outer membrane</location>
        <topology evidence="1">Multi-pass membrane protein</topology>
    </subcellularLocation>
</comment>
<dbReference type="Pfam" id="PF03349">
    <property type="entry name" value="Toluene_X"/>
    <property type="match status" value="1"/>
</dbReference>
<keyword evidence="5 8" id="KW-0732">Signal</keyword>
<keyword evidence="4" id="KW-0812">Transmembrane</keyword>
<dbReference type="InterPro" id="IPR005017">
    <property type="entry name" value="OMPP1/FadL/TodX"/>
</dbReference>
<evidence type="ECO:0000313" key="9">
    <source>
        <dbReference type="EMBL" id="MBF5058430.1"/>
    </source>
</evidence>
<sequence length="454" mass="49619">MKNNKIVQGAALALVMGTAGNAFASMGNIGTTYGVLPTDVASAQALSMFNTKVSSVYYNPAYLAKDPRGELTMGILHADHELRLNSLGGAAPASRSGGDVLQDSPSQHTLIGLKSNLSNLTRFNHPLYLGVMIGIEKYGEEMLAFESQTSREGQYFEYGRQPLFLSLGGATRLWRGIDVGASARITLQSEAELSAYTNLAGETRYEKLDVSAKPSIRPTLSLTMDLGETFCPDGDCWYNGFETAFAFRGYSNTNTTVDANTVIPGVIDEPGLSLAVTTLDSYQPNIYSAGVLYGTERLRVGASVEMQQWSDLADEFDSDTIKDQAVANPDGAGILEFQDIVIPRIGAEYQLNKNFTLTGGVAYSESPLKSNASLNVNYLDTDKWILGLGLTAKYERTRFFSFPVRFDLAYQYQKLETREFDLYDTRSPSYPEPYETVEADGDVHVITGAVTLKF</sequence>
<keyword evidence="6" id="KW-0472">Membrane</keyword>
<name>A0ABS0AWB7_9GAMM</name>
<accession>A0ABS0AWB7</accession>
<proteinExistence type="inferred from homology"/>
<comment type="similarity">
    <text evidence="2">Belongs to the OmpP1/FadL family.</text>
</comment>
<dbReference type="PANTHER" id="PTHR35093:SF8">
    <property type="entry name" value="OUTER MEMBRANE PROTEIN NMB0088-RELATED"/>
    <property type="match status" value="1"/>
</dbReference>
<keyword evidence="10" id="KW-1185">Reference proteome</keyword>
<gene>
    <name evidence="9" type="ORF">Y5W_03724</name>
</gene>
<evidence type="ECO:0000256" key="5">
    <source>
        <dbReference type="ARBA" id="ARBA00022729"/>
    </source>
</evidence>